<protein>
    <submittedName>
        <fullName evidence="1">Uncharacterized protein</fullName>
    </submittedName>
</protein>
<evidence type="ECO:0000313" key="1">
    <source>
        <dbReference type="EMBL" id="GAG92986.1"/>
    </source>
</evidence>
<dbReference type="EMBL" id="BART01020845">
    <property type="protein sequence ID" value="GAG92986.1"/>
    <property type="molecule type" value="Genomic_DNA"/>
</dbReference>
<accession>X1D9B1</accession>
<dbReference type="AlphaFoldDB" id="X1D9B1"/>
<proteinExistence type="predicted"/>
<gene>
    <name evidence="1" type="ORF">S01H4_38625</name>
</gene>
<name>X1D9B1_9ZZZZ</name>
<reference evidence="1" key="1">
    <citation type="journal article" date="2014" name="Front. Microbiol.">
        <title>High frequency of phylogenetically diverse reductive dehalogenase-homologous genes in deep subseafloor sedimentary metagenomes.</title>
        <authorList>
            <person name="Kawai M."/>
            <person name="Futagami T."/>
            <person name="Toyoda A."/>
            <person name="Takaki Y."/>
            <person name="Nishi S."/>
            <person name="Hori S."/>
            <person name="Arai W."/>
            <person name="Tsubouchi T."/>
            <person name="Morono Y."/>
            <person name="Uchiyama I."/>
            <person name="Ito T."/>
            <person name="Fujiyama A."/>
            <person name="Inagaki F."/>
            <person name="Takami H."/>
        </authorList>
    </citation>
    <scope>NUCLEOTIDE SEQUENCE</scope>
    <source>
        <strain evidence="1">Expedition CK06-06</strain>
    </source>
</reference>
<sequence>MFRGDAKITTNICNPFEGKYNVDKKSSYIFRIFNDVDKYNAKMFRTKMMELENNSKSLKFSIINKGSKENTFNCNKLLVNKIIECDIPTEAQKLEMKSWVVQNIPKAGAGGKPCLIM</sequence>
<comment type="caution">
    <text evidence="1">The sequence shown here is derived from an EMBL/GenBank/DDBJ whole genome shotgun (WGS) entry which is preliminary data.</text>
</comment>
<organism evidence="1">
    <name type="scientific">marine sediment metagenome</name>
    <dbReference type="NCBI Taxonomy" id="412755"/>
    <lineage>
        <taxon>unclassified sequences</taxon>
        <taxon>metagenomes</taxon>
        <taxon>ecological metagenomes</taxon>
    </lineage>
</organism>